<dbReference type="InParanoid" id="K1P7R2"/>
<feature type="region of interest" description="Disordered" evidence="1">
    <location>
        <begin position="191"/>
        <end position="233"/>
    </location>
</feature>
<dbReference type="AlphaFoldDB" id="K1P7R2"/>
<sequence length="233" mass="26452">MTTTRTHRRPAKFEECITGDDLDEVVNSDEESVTVHRQCDVVVRGYYFYVQARQIRGGAKVCSNFVEKYYHKFNPKSVLIHVGTRDLHNNNVKSEEFSDLLKLCTTVWTHSKIYLLPIIYRKDINASKVDQANAAIYAACRQYSKVTVADPFQPTEDMYHDDVHLNFRKGLPAIVKHLKFALNIARDNGNGRRQSTLGSAGATTRHSGSRPMSNTKYENPPLFHFHGHPGSAP</sequence>
<name>K1P7R2_MAGGI</name>
<feature type="compositionally biased region" description="Polar residues" evidence="1">
    <location>
        <begin position="191"/>
        <end position="217"/>
    </location>
</feature>
<dbReference type="EMBL" id="JH822560">
    <property type="protein sequence ID" value="EKC17583.1"/>
    <property type="molecule type" value="Genomic_DNA"/>
</dbReference>
<protein>
    <submittedName>
        <fullName evidence="2">Uncharacterized protein</fullName>
    </submittedName>
</protein>
<evidence type="ECO:0000313" key="2">
    <source>
        <dbReference type="EMBL" id="EKC17583.1"/>
    </source>
</evidence>
<dbReference type="InterPro" id="IPR036514">
    <property type="entry name" value="SGNH_hydro_sf"/>
</dbReference>
<dbReference type="SUPFAM" id="SSF52266">
    <property type="entry name" value="SGNH hydrolase"/>
    <property type="match status" value="1"/>
</dbReference>
<organism evidence="2">
    <name type="scientific">Magallana gigas</name>
    <name type="common">Pacific oyster</name>
    <name type="synonym">Crassostrea gigas</name>
    <dbReference type="NCBI Taxonomy" id="29159"/>
    <lineage>
        <taxon>Eukaryota</taxon>
        <taxon>Metazoa</taxon>
        <taxon>Spiralia</taxon>
        <taxon>Lophotrochozoa</taxon>
        <taxon>Mollusca</taxon>
        <taxon>Bivalvia</taxon>
        <taxon>Autobranchia</taxon>
        <taxon>Pteriomorphia</taxon>
        <taxon>Ostreida</taxon>
        <taxon>Ostreoidea</taxon>
        <taxon>Ostreidae</taxon>
        <taxon>Magallana</taxon>
    </lineage>
</organism>
<accession>K1P7R2</accession>
<gene>
    <name evidence="2" type="ORF">CGI_10000526</name>
</gene>
<reference evidence="2" key="1">
    <citation type="journal article" date="2012" name="Nature">
        <title>The oyster genome reveals stress adaptation and complexity of shell formation.</title>
        <authorList>
            <person name="Zhang G."/>
            <person name="Fang X."/>
            <person name="Guo X."/>
            <person name="Li L."/>
            <person name="Luo R."/>
            <person name="Xu F."/>
            <person name="Yang P."/>
            <person name="Zhang L."/>
            <person name="Wang X."/>
            <person name="Qi H."/>
            <person name="Xiong Z."/>
            <person name="Que H."/>
            <person name="Xie Y."/>
            <person name="Holland P.W."/>
            <person name="Paps J."/>
            <person name="Zhu Y."/>
            <person name="Wu F."/>
            <person name="Chen Y."/>
            <person name="Wang J."/>
            <person name="Peng C."/>
            <person name="Meng J."/>
            <person name="Yang L."/>
            <person name="Liu J."/>
            <person name="Wen B."/>
            <person name="Zhang N."/>
            <person name="Huang Z."/>
            <person name="Zhu Q."/>
            <person name="Feng Y."/>
            <person name="Mount A."/>
            <person name="Hedgecock D."/>
            <person name="Xu Z."/>
            <person name="Liu Y."/>
            <person name="Domazet-Loso T."/>
            <person name="Du Y."/>
            <person name="Sun X."/>
            <person name="Zhang S."/>
            <person name="Liu B."/>
            <person name="Cheng P."/>
            <person name="Jiang X."/>
            <person name="Li J."/>
            <person name="Fan D."/>
            <person name="Wang W."/>
            <person name="Fu W."/>
            <person name="Wang T."/>
            <person name="Wang B."/>
            <person name="Zhang J."/>
            <person name="Peng Z."/>
            <person name="Li Y."/>
            <person name="Li N."/>
            <person name="Wang J."/>
            <person name="Chen M."/>
            <person name="He Y."/>
            <person name="Tan F."/>
            <person name="Song X."/>
            <person name="Zheng Q."/>
            <person name="Huang R."/>
            <person name="Yang H."/>
            <person name="Du X."/>
            <person name="Chen L."/>
            <person name="Yang M."/>
            <person name="Gaffney P.M."/>
            <person name="Wang S."/>
            <person name="Luo L."/>
            <person name="She Z."/>
            <person name="Ming Y."/>
            <person name="Huang W."/>
            <person name="Zhang S."/>
            <person name="Huang B."/>
            <person name="Zhang Y."/>
            <person name="Qu T."/>
            <person name="Ni P."/>
            <person name="Miao G."/>
            <person name="Wang J."/>
            <person name="Wang Q."/>
            <person name="Steinberg C.E."/>
            <person name="Wang H."/>
            <person name="Li N."/>
            <person name="Qian L."/>
            <person name="Zhang G."/>
            <person name="Li Y."/>
            <person name="Yang H."/>
            <person name="Liu X."/>
            <person name="Wang J."/>
            <person name="Yin Y."/>
            <person name="Wang J."/>
        </authorList>
    </citation>
    <scope>NUCLEOTIDE SEQUENCE [LARGE SCALE GENOMIC DNA]</scope>
    <source>
        <strain evidence="2">05x7-T-G4-1.051#20</strain>
    </source>
</reference>
<dbReference type="HOGENOM" id="CLU_1190843_0_0_1"/>
<proteinExistence type="predicted"/>
<evidence type="ECO:0000256" key="1">
    <source>
        <dbReference type="SAM" id="MobiDB-lite"/>
    </source>
</evidence>
<dbReference type="Gene3D" id="3.40.50.1110">
    <property type="entry name" value="SGNH hydrolase"/>
    <property type="match status" value="1"/>
</dbReference>